<gene>
    <name evidence="5" type="ORF">A3J15_03920</name>
</gene>
<dbReference type="InterPro" id="IPR029061">
    <property type="entry name" value="THDP-binding"/>
</dbReference>
<evidence type="ECO:0000259" key="4">
    <source>
        <dbReference type="Pfam" id="PF00456"/>
    </source>
</evidence>
<dbReference type="EMBL" id="MGAY01000027">
    <property type="protein sequence ID" value="OGK56694.1"/>
    <property type="molecule type" value="Genomic_DNA"/>
</dbReference>
<comment type="caution">
    <text evidence="5">The sequence shown here is derived from an EMBL/GenBank/DDBJ whole genome shotgun (WGS) entry which is preliminary data.</text>
</comment>
<evidence type="ECO:0000256" key="3">
    <source>
        <dbReference type="ARBA" id="ARBA00023052"/>
    </source>
</evidence>
<proteinExistence type="inferred from homology"/>
<evidence type="ECO:0000256" key="2">
    <source>
        <dbReference type="ARBA" id="ARBA00007131"/>
    </source>
</evidence>
<dbReference type="SUPFAM" id="SSF52518">
    <property type="entry name" value="Thiamin diphosphate-binding fold (THDP-binding)"/>
    <property type="match status" value="1"/>
</dbReference>
<dbReference type="PANTHER" id="PTHR47514:SF1">
    <property type="entry name" value="TRANSKETOLASE N-TERMINAL SECTION-RELATED"/>
    <property type="match status" value="1"/>
</dbReference>
<dbReference type="Pfam" id="PF00456">
    <property type="entry name" value="Transketolase_N"/>
    <property type="match status" value="1"/>
</dbReference>
<dbReference type="Proteomes" id="UP000176376">
    <property type="component" value="Unassembled WGS sequence"/>
</dbReference>
<comment type="cofactor">
    <cofactor evidence="1">
        <name>thiamine diphosphate</name>
        <dbReference type="ChEBI" id="CHEBI:58937"/>
    </cofactor>
</comment>
<evidence type="ECO:0000313" key="6">
    <source>
        <dbReference type="Proteomes" id="UP000176376"/>
    </source>
</evidence>
<dbReference type="STRING" id="1802074.A3J15_03920"/>
<evidence type="ECO:0000313" key="5">
    <source>
        <dbReference type="EMBL" id="OGK56694.1"/>
    </source>
</evidence>
<organism evidence="5 6">
    <name type="scientific">Candidatus Roizmanbacteria bacterium RIFCSPLOWO2_02_FULL_38_10</name>
    <dbReference type="NCBI Taxonomy" id="1802074"/>
    <lineage>
        <taxon>Bacteria</taxon>
        <taxon>Candidatus Roizmaniibacteriota</taxon>
    </lineage>
</organism>
<reference evidence="5 6" key="1">
    <citation type="journal article" date="2016" name="Nat. Commun.">
        <title>Thousands of microbial genomes shed light on interconnected biogeochemical processes in an aquifer system.</title>
        <authorList>
            <person name="Anantharaman K."/>
            <person name="Brown C.T."/>
            <person name="Hug L.A."/>
            <person name="Sharon I."/>
            <person name="Castelle C.J."/>
            <person name="Probst A.J."/>
            <person name="Thomas B.C."/>
            <person name="Singh A."/>
            <person name="Wilkins M.J."/>
            <person name="Karaoz U."/>
            <person name="Brodie E.L."/>
            <person name="Williams K.H."/>
            <person name="Hubbard S.S."/>
            <person name="Banfield J.F."/>
        </authorList>
    </citation>
    <scope>NUCLEOTIDE SEQUENCE [LARGE SCALE GENOMIC DNA]</scope>
</reference>
<dbReference type="SMR" id="A0A1F7JM50"/>
<dbReference type="Gene3D" id="3.40.50.970">
    <property type="match status" value="1"/>
</dbReference>
<comment type="similarity">
    <text evidence="2">Belongs to the transketolase family.</text>
</comment>
<dbReference type="PANTHER" id="PTHR47514">
    <property type="entry name" value="TRANSKETOLASE N-TERMINAL SECTION-RELATED"/>
    <property type="match status" value="1"/>
</dbReference>
<keyword evidence="3" id="KW-0786">Thiamine pyrophosphate</keyword>
<sequence>MNKKKLQYIFREKIIKIAYQAQSSYAHIGSCLSCIDILIEVFLNQLKKGDKFVLSKGHAALALYVILNHQKKLSDNDLNTYLQENTLLGIHPSSLMPHDIPLATGSLGHGLSFSAGMALSHKMKNQKKDGHVYCLLSDGECNEGAVWEAALFSSRYKLDNLIAIIDKNRIQAFDRIEEALGDAASPDKWLSFGFDVHECDGHALDGLKSVFNAAKNTQKGKPHMIIAHTCRGKGMKSIEDDIKSNYVVIDDKLLKQSLAEIKEL</sequence>
<name>A0A1F7JM50_9BACT</name>
<dbReference type="AlphaFoldDB" id="A0A1F7JM50"/>
<protein>
    <recommendedName>
        <fullName evidence="4">Transketolase N-terminal domain-containing protein</fullName>
    </recommendedName>
</protein>
<dbReference type="InterPro" id="IPR005474">
    <property type="entry name" value="Transketolase_N"/>
</dbReference>
<feature type="domain" description="Transketolase N-terminal" evidence="4">
    <location>
        <begin position="28"/>
        <end position="237"/>
    </location>
</feature>
<accession>A0A1F7JM50</accession>
<evidence type="ECO:0000256" key="1">
    <source>
        <dbReference type="ARBA" id="ARBA00001964"/>
    </source>
</evidence>